<dbReference type="PANTHER" id="PTHR43877:SF2">
    <property type="entry name" value="AMINOALKYLPHOSPHONATE N-ACETYLTRANSFERASE-RELATED"/>
    <property type="match status" value="1"/>
</dbReference>
<organism evidence="4 5">
    <name type="scientific">Streptomyces wuyuanensis</name>
    <dbReference type="NCBI Taxonomy" id="1196353"/>
    <lineage>
        <taxon>Bacteria</taxon>
        <taxon>Bacillati</taxon>
        <taxon>Actinomycetota</taxon>
        <taxon>Actinomycetes</taxon>
        <taxon>Kitasatosporales</taxon>
        <taxon>Streptomycetaceae</taxon>
        <taxon>Streptomyces</taxon>
    </lineage>
</organism>
<keyword evidence="1 4" id="KW-0808">Transferase</keyword>
<dbReference type="PANTHER" id="PTHR43877">
    <property type="entry name" value="AMINOALKYLPHOSPHONATE N-ACETYLTRANSFERASE-RELATED-RELATED"/>
    <property type="match status" value="1"/>
</dbReference>
<protein>
    <submittedName>
        <fullName evidence="4">Acetyltransferase (GNAT) family protein</fullName>
    </submittedName>
</protein>
<evidence type="ECO:0000256" key="2">
    <source>
        <dbReference type="ARBA" id="ARBA00023315"/>
    </source>
</evidence>
<accession>A0A1G9Y4B0</accession>
<gene>
    <name evidence="4" type="ORF">SAMN05444921_117158</name>
</gene>
<dbReference type="InterPro" id="IPR016181">
    <property type="entry name" value="Acyl_CoA_acyltransferase"/>
</dbReference>
<dbReference type="InterPro" id="IPR000182">
    <property type="entry name" value="GNAT_dom"/>
</dbReference>
<dbReference type="CDD" id="cd04301">
    <property type="entry name" value="NAT_SF"/>
    <property type="match status" value="2"/>
</dbReference>
<evidence type="ECO:0000313" key="5">
    <source>
        <dbReference type="Proteomes" id="UP000199063"/>
    </source>
</evidence>
<dbReference type="PROSITE" id="PS51186">
    <property type="entry name" value="GNAT"/>
    <property type="match status" value="2"/>
</dbReference>
<keyword evidence="2" id="KW-0012">Acyltransferase</keyword>
<dbReference type="AlphaFoldDB" id="A0A1G9Y4B0"/>
<feature type="domain" description="N-acetyltransferase" evidence="3">
    <location>
        <begin position="139"/>
        <end position="292"/>
    </location>
</feature>
<dbReference type="EMBL" id="FNHI01000017">
    <property type="protein sequence ID" value="SDN03848.1"/>
    <property type="molecule type" value="Genomic_DNA"/>
</dbReference>
<dbReference type="STRING" id="1196353.SAMN05444921_117158"/>
<dbReference type="Gene3D" id="3.40.630.30">
    <property type="match status" value="2"/>
</dbReference>
<dbReference type="GO" id="GO:0016747">
    <property type="term" value="F:acyltransferase activity, transferring groups other than amino-acyl groups"/>
    <property type="evidence" value="ECO:0007669"/>
    <property type="project" value="InterPro"/>
</dbReference>
<evidence type="ECO:0000313" key="4">
    <source>
        <dbReference type="EMBL" id="SDN03848.1"/>
    </source>
</evidence>
<proteinExistence type="predicted"/>
<name>A0A1G9Y4B0_9ACTN</name>
<dbReference type="Pfam" id="PF00583">
    <property type="entry name" value="Acetyltransf_1"/>
    <property type="match status" value="2"/>
</dbReference>
<dbReference type="Proteomes" id="UP000199063">
    <property type="component" value="Unassembled WGS sequence"/>
</dbReference>
<sequence length="292" mass="31119">MVTGGRRTGRTPLMTTTLRPVRPLQRGADGAMARGYDVCVNGRPVGSVELARDPDAGPSTGVLRSLTIHEDDRGRGRGTVAALAAEEVLRGWGCTRIVTAVPAEATAALRLASALWYAESGRTLRKEVPPEPPALPAGAVGRPLTDEEFPSWRAEAVERYARTWADRGLSAERARARSEADHGEKLPDGPATRGAWLRALVVDGTAVGHVWVAERAPRPGEPGAYVYDVHVAEAHRGRGYGRALMLVAERIAHDAGAPVLGLHVAAGNTRAAGLYEALGYRPVLHHFAKPLL</sequence>
<dbReference type="InterPro" id="IPR050832">
    <property type="entry name" value="Bact_Acetyltransf"/>
</dbReference>
<evidence type="ECO:0000259" key="3">
    <source>
        <dbReference type="PROSITE" id="PS51186"/>
    </source>
</evidence>
<keyword evidence="5" id="KW-1185">Reference proteome</keyword>
<feature type="domain" description="N-acetyltransferase" evidence="3">
    <location>
        <begin position="1"/>
        <end position="145"/>
    </location>
</feature>
<dbReference type="SUPFAM" id="SSF55729">
    <property type="entry name" value="Acyl-CoA N-acyltransferases (Nat)"/>
    <property type="match status" value="2"/>
</dbReference>
<reference evidence="5" key="1">
    <citation type="submission" date="2016-10" db="EMBL/GenBank/DDBJ databases">
        <authorList>
            <person name="Varghese N."/>
            <person name="Submissions S."/>
        </authorList>
    </citation>
    <scope>NUCLEOTIDE SEQUENCE [LARGE SCALE GENOMIC DNA]</scope>
    <source>
        <strain evidence="5">CGMCC 4.7042</strain>
    </source>
</reference>
<evidence type="ECO:0000256" key="1">
    <source>
        <dbReference type="ARBA" id="ARBA00022679"/>
    </source>
</evidence>